<organism evidence="2 3">
    <name type="scientific">Araneus ventricosus</name>
    <name type="common">Orbweaver spider</name>
    <name type="synonym">Epeira ventricosa</name>
    <dbReference type="NCBI Taxonomy" id="182803"/>
    <lineage>
        <taxon>Eukaryota</taxon>
        <taxon>Metazoa</taxon>
        <taxon>Ecdysozoa</taxon>
        <taxon>Arthropoda</taxon>
        <taxon>Chelicerata</taxon>
        <taxon>Arachnida</taxon>
        <taxon>Araneae</taxon>
        <taxon>Araneomorphae</taxon>
        <taxon>Entelegynae</taxon>
        <taxon>Araneoidea</taxon>
        <taxon>Araneidae</taxon>
        <taxon>Araneus</taxon>
    </lineage>
</organism>
<evidence type="ECO:0000313" key="3">
    <source>
        <dbReference type="Proteomes" id="UP000499080"/>
    </source>
</evidence>
<proteinExistence type="predicted"/>
<dbReference type="AlphaFoldDB" id="A0A4Y2VX39"/>
<keyword evidence="3" id="KW-1185">Reference proteome</keyword>
<feature type="compositionally biased region" description="Polar residues" evidence="1">
    <location>
        <begin position="1"/>
        <end position="12"/>
    </location>
</feature>
<dbReference type="EMBL" id="BGPR01051385">
    <property type="protein sequence ID" value="GBO28337.1"/>
    <property type="molecule type" value="Genomic_DNA"/>
</dbReference>
<feature type="region of interest" description="Disordered" evidence="1">
    <location>
        <begin position="1"/>
        <end position="29"/>
    </location>
</feature>
<comment type="caution">
    <text evidence="2">The sequence shown here is derived from an EMBL/GenBank/DDBJ whole genome shotgun (WGS) entry which is preliminary data.</text>
</comment>
<evidence type="ECO:0000256" key="1">
    <source>
        <dbReference type="SAM" id="MobiDB-lite"/>
    </source>
</evidence>
<accession>A0A4Y2VX39</accession>
<evidence type="ECO:0000313" key="2">
    <source>
        <dbReference type="EMBL" id="GBO28337.1"/>
    </source>
</evidence>
<dbReference type="Proteomes" id="UP000499080">
    <property type="component" value="Unassembled WGS sequence"/>
</dbReference>
<name>A0A4Y2VX39_ARAVE</name>
<reference evidence="2 3" key="1">
    <citation type="journal article" date="2019" name="Sci. Rep.">
        <title>Orb-weaving spider Araneus ventricosus genome elucidates the spidroin gene catalogue.</title>
        <authorList>
            <person name="Kono N."/>
            <person name="Nakamura H."/>
            <person name="Ohtoshi R."/>
            <person name="Moran D.A.P."/>
            <person name="Shinohara A."/>
            <person name="Yoshida Y."/>
            <person name="Fujiwara M."/>
            <person name="Mori M."/>
            <person name="Tomita M."/>
            <person name="Arakawa K."/>
        </authorList>
    </citation>
    <scope>NUCLEOTIDE SEQUENCE [LARGE SCALE GENOMIC DNA]</scope>
</reference>
<gene>
    <name evidence="2" type="ORF">AVEN_105468_1</name>
</gene>
<sequence>MPPAQHSQLSAPQNPPRTEPGSSILGIAPTCPRQYTTLSNSDLERDSTLVVLDGELEMSRNDPSFLVVSVTANSTLQQRILTRQLSKLGAPAPHRSQHVFRRRRWIRPTGN</sequence>
<protein>
    <submittedName>
        <fullName evidence="2">Uncharacterized protein</fullName>
    </submittedName>
</protein>